<dbReference type="InterPro" id="IPR036108">
    <property type="entry name" value="4pyrrol_syn_uPrphyn_synt_sf"/>
</dbReference>
<dbReference type="CDD" id="cd06578">
    <property type="entry name" value="HemD"/>
    <property type="match status" value="1"/>
</dbReference>
<dbReference type="GO" id="GO:0004851">
    <property type="term" value="F:uroporphyrin-III C-methyltransferase activity"/>
    <property type="evidence" value="ECO:0007669"/>
    <property type="project" value="UniProtKB-EC"/>
</dbReference>
<dbReference type="GO" id="GO:0004852">
    <property type="term" value="F:uroporphyrinogen-III synthase activity"/>
    <property type="evidence" value="ECO:0007669"/>
    <property type="project" value="InterPro"/>
</dbReference>
<sequence>MNLERERQQSDMNKIGKVWLVGAGPSDPGLFTIKGLQVLEQAQVVVYDRLVGQAVLQMMPQTAEKINVGKQSGAHPVPQEEINQILLDKAKEGKRVVRLKGGDPFVFGRGGEELELLVKNGIPFEVVPGVTAAAAVPAYAGIPVTHRDCCSSVHLITAHKKRGSEEELDFETLSRLDGTLVFYMGLSALGDICEGLLRAGMDPDMPAAVLERGTTAAQRKVISALSSLKKEADKANLSSPSLIVVGRVCSLADTFHWAEDRPLGKQRVIVTRPKKRSKKLADRLEALGAEVILLPAIETRPIEDNRPLEETLQSLERYQWIGFTSSEGADCFFDALCRRRIDVRSLAGIRFAAIGPATRRSVEKRGILVELQPETYTGEAFGKLLAQAVASGERLLLPRARIGTEQIIGPLTEAGILFDDIPVYDTVWEHIGASEFKLLPDDIVTFTSASTVRGFVQMMQGTDLSGIRGLCIGEQTAEEAVRYGIRVEISDRADVESMVEKLLDVKDSGWR</sequence>
<dbReference type="CDD" id="cd11642">
    <property type="entry name" value="SUMT"/>
    <property type="match status" value="1"/>
</dbReference>
<dbReference type="Gene3D" id="3.30.950.10">
    <property type="entry name" value="Methyltransferase, Cobalt-precorrin-4 Transmethylase, Domain 2"/>
    <property type="match status" value="1"/>
</dbReference>
<dbReference type="PANTHER" id="PTHR45790">
    <property type="entry name" value="SIROHEME SYNTHASE-RELATED"/>
    <property type="match status" value="1"/>
</dbReference>
<dbReference type="InterPro" id="IPR050161">
    <property type="entry name" value="Siro_Cobalamin_biosynth"/>
</dbReference>
<dbReference type="InterPro" id="IPR006366">
    <property type="entry name" value="CobA/CysG_C"/>
</dbReference>
<dbReference type="InterPro" id="IPR003754">
    <property type="entry name" value="4pyrrol_synth_uPrphyn_synth"/>
</dbReference>
<evidence type="ECO:0000256" key="1">
    <source>
        <dbReference type="ARBA" id="ARBA00012162"/>
    </source>
</evidence>
<reference evidence="9 10" key="1">
    <citation type="submission" date="2021-11" db="EMBL/GenBank/DDBJ databases">
        <title>Lacrimispora sp. nov. NSJ-141 isolated from human feces.</title>
        <authorList>
            <person name="Abdugheni R."/>
        </authorList>
    </citation>
    <scope>NUCLEOTIDE SEQUENCE [LARGE SCALE GENOMIC DNA]</scope>
    <source>
        <strain evidence="9 10">NSJ-141</strain>
    </source>
</reference>
<dbReference type="InterPro" id="IPR014777">
    <property type="entry name" value="4pyrrole_Mease_sub1"/>
</dbReference>
<dbReference type="AlphaFoldDB" id="A0AAP2W9D8"/>
<dbReference type="GO" id="GO:0019354">
    <property type="term" value="P:siroheme biosynthetic process"/>
    <property type="evidence" value="ECO:0007669"/>
    <property type="project" value="InterPro"/>
</dbReference>
<evidence type="ECO:0000256" key="4">
    <source>
        <dbReference type="ARBA" id="ARBA00022691"/>
    </source>
</evidence>
<dbReference type="InterPro" id="IPR000878">
    <property type="entry name" value="4pyrrol_Mease"/>
</dbReference>
<keyword evidence="4" id="KW-0949">S-adenosyl-L-methionine</keyword>
<feature type="domain" description="Tetrapyrrole methylase" evidence="7">
    <location>
        <begin position="17"/>
        <end position="228"/>
    </location>
</feature>
<dbReference type="InterPro" id="IPR035996">
    <property type="entry name" value="4pyrrol_Methylase_sf"/>
</dbReference>
<dbReference type="InterPro" id="IPR014776">
    <property type="entry name" value="4pyrrole_Mease_sub2"/>
</dbReference>
<evidence type="ECO:0000259" key="7">
    <source>
        <dbReference type="Pfam" id="PF00590"/>
    </source>
</evidence>
<keyword evidence="10" id="KW-1185">Reference proteome</keyword>
<evidence type="ECO:0000313" key="10">
    <source>
        <dbReference type="Proteomes" id="UP001299265"/>
    </source>
</evidence>
<dbReference type="PROSITE" id="PS00840">
    <property type="entry name" value="SUMT_2"/>
    <property type="match status" value="1"/>
</dbReference>
<protein>
    <recommendedName>
        <fullName evidence="1">uroporphyrinogen-III C-methyltransferase</fullName>
        <ecNumber evidence="1">2.1.1.107</ecNumber>
    </recommendedName>
</protein>
<gene>
    <name evidence="9" type="primary">cobA</name>
    <name evidence="9" type="ORF">LQE92_04005</name>
</gene>
<proteinExistence type="inferred from homology"/>
<dbReference type="SUPFAM" id="SSF53790">
    <property type="entry name" value="Tetrapyrrole methylase"/>
    <property type="match status" value="1"/>
</dbReference>
<evidence type="ECO:0000256" key="3">
    <source>
        <dbReference type="ARBA" id="ARBA00022679"/>
    </source>
</evidence>
<dbReference type="Gene3D" id="3.40.1010.10">
    <property type="entry name" value="Cobalt-precorrin-4 Transmethylase, Domain 1"/>
    <property type="match status" value="1"/>
</dbReference>
<dbReference type="Gene3D" id="3.40.50.10090">
    <property type="match status" value="2"/>
</dbReference>
<dbReference type="GO" id="GO:0032259">
    <property type="term" value="P:methylation"/>
    <property type="evidence" value="ECO:0007669"/>
    <property type="project" value="UniProtKB-KW"/>
</dbReference>
<keyword evidence="3 6" id="KW-0808">Transferase</keyword>
<dbReference type="Pfam" id="PF02602">
    <property type="entry name" value="HEM4"/>
    <property type="match status" value="1"/>
</dbReference>
<dbReference type="RefSeq" id="WP_231061697.1">
    <property type="nucleotide sequence ID" value="NZ_JAJNOR010000001.1"/>
</dbReference>
<accession>A0AAP2W9D8</accession>
<comment type="similarity">
    <text evidence="6">Belongs to the precorrin methyltransferase family.</text>
</comment>
<dbReference type="Proteomes" id="UP001299265">
    <property type="component" value="Unassembled WGS sequence"/>
</dbReference>
<comment type="caution">
    <text evidence="9">The sequence shown here is derived from an EMBL/GenBank/DDBJ whole genome shotgun (WGS) entry which is preliminary data.</text>
</comment>
<dbReference type="InterPro" id="IPR003043">
    <property type="entry name" value="Uropor_MeTrfase_CS"/>
</dbReference>
<evidence type="ECO:0000313" key="9">
    <source>
        <dbReference type="EMBL" id="MCD2491787.1"/>
    </source>
</evidence>
<dbReference type="FunFam" id="3.30.950.10:FF:000001">
    <property type="entry name" value="Siroheme synthase"/>
    <property type="match status" value="1"/>
</dbReference>
<keyword evidence="2 6" id="KW-0489">Methyltransferase</keyword>
<dbReference type="NCBIfam" id="TIGR01469">
    <property type="entry name" value="cobA_cysG_Cterm"/>
    <property type="match status" value="1"/>
</dbReference>
<organism evidence="9 10">
    <name type="scientific">Lientehia hominis</name>
    <dbReference type="NCBI Taxonomy" id="2897778"/>
    <lineage>
        <taxon>Bacteria</taxon>
        <taxon>Bacillati</taxon>
        <taxon>Bacillota</taxon>
        <taxon>Clostridia</taxon>
        <taxon>Lachnospirales</taxon>
        <taxon>Lachnospiraceae</taxon>
        <taxon>Lientehia</taxon>
    </lineage>
</organism>
<dbReference type="PANTHER" id="PTHR45790:SF1">
    <property type="entry name" value="SIROHEME SYNTHASE"/>
    <property type="match status" value="1"/>
</dbReference>
<dbReference type="SUPFAM" id="SSF69618">
    <property type="entry name" value="HemD-like"/>
    <property type="match status" value="1"/>
</dbReference>
<dbReference type="FunFam" id="3.40.1010.10:FF:000001">
    <property type="entry name" value="Siroheme synthase"/>
    <property type="match status" value="1"/>
</dbReference>
<dbReference type="NCBIfam" id="NF004790">
    <property type="entry name" value="PRK06136.1"/>
    <property type="match status" value="1"/>
</dbReference>
<dbReference type="EMBL" id="JAJNOR010000001">
    <property type="protein sequence ID" value="MCD2491787.1"/>
    <property type="molecule type" value="Genomic_DNA"/>
</dbReference>
<feature type="domain" description="Tetrapyrrole biosynthesis uroporphyrinogen III synthase" evidence="8">
    <location>
        <begin position="279"/>
        <end position="500"/>
    </location>
</feature>
<evidence type="ECO:0000259" key="8">
    <source>
        <dbReference type="Pfam" id="PF02602"/>
    </source>
</evidence>
<dbReference type="Pfam" id="PF00590">
    <property type="entry name" value="TP_methylase"/>
    <property type="match status" value="1"/>
</dbReference>
<name>A0AAP2W9D8_9FIRM</name>
<dbReference type="EC" id="2.1.1.107" evidence="1"/>
<evidence type="ECO:0000256" key="6">
    <source>
        <dbReference type="RuleBase" id="RU003960"/>
    </source>
</evidence>
<evidence type="ECO:0000256" key="2">
    <source>
        <dbReference type="ARBA" id="ARBA00022603"/>
    </source>
</evidence>
<evidence type="ECO:0000256" key="5">
    <source>
        <dbReference type="ARBA" id="ARBA00023244"/>
    </source>
</evidence>
<keyword evidence="5" id="KW-0627">Porphyrin biosynthesis</keyword>